<dbReference type="GO" id="GO:0006203">
    <property type="term" value="P:dGTP catabolic process"/>
    <property type="evidence" value="ECO:0007669"/>
    <property type="project" value="TreeGrafter"/>
</dbReference>
<accession>A0A1Y6LYU8</accession>
<dbReference type="GO" id="GO:0005829">
    <property type="term" value="C:cytosol"/>
    <property type="evidence" value="ECO:0007669"/>
    <property type="project" value="TreeGrafter"/>
</dbReference>
<protein>
    <recommendedName>
        <fullName evidence="3">Nudix hydrolase domain-containing protein</fullName>
    </recommendedName>
</protein>
<dbReference type="PROSITE" id="PS00893">
    <property type="entry name" value="NUDIX_BOX"/>
    <property type="match status" value="1"/>
</dbReference>
<keyword evidence="1 2" id="KW-0378">Hydrolase</keyword>
<name>A0A1Y6LYU8_ZYMTR</name>
<evidence type="ECO:0000256" key="2">
    <source>
        <dbReference type="RuleBase" id="RU003476"/>
    </source>
</evidence>
<dbReference type="GO" id="GO:0035539">
    <property type="term" value="F:8-oxo-7,8-dihydrodeoxyguanosine triphosphate pyrophosphatase activity"/>
    <property type="evidence" value="ECO:0007669"/>
    <property type="project" value="TreeGrafter"/>
</dbReference>
<dbReference type="AlphaFoldDB" id="A0A1Y6LYU8"/>
<dbReference type="PANTHER" id="PTHR16099">
    <property type="entry name" value="8-OXO-DGTP DIPHOSPHATES NUDT15"/>
    <property type="match status" value="1"/>
</dbReference>
<dbReference type="Proteomes" id="UP000215453">
    <property type="component" value="Chromosome 10"/>
</dbReference>
<dbReference type="InterPro" id="IPR000086">
    <property type="entry name" value="NUDIX_hydrolase_dom"/>
</dbReference>
<dbReference type="PRINTS" id="PR00502">
    <property type="entry name" value="NUDIXFAMILY"/>
</dbReference>
<evidence type="ECO:0000313" key="5">
    <source>
        <dbReference type="Proteomes" id="UP000215453"/>
    </source>
</evidence>
<reference evidence="4 5" key="1">
    <citation type="submission" date="2016-10" db="EMBL/GenBank/DDBJ databases">
        <authorList>
            <person name="Varghese N."/>
        </authorList>
    </citation>
    <scope>NUCLEOTIDE SEQUENCE [LARGE SCALE GENOMIC DNA]</scope>
</reference>
<dbReference type="InterPro" id="IPR020476">
    <property type="entry name" value="Nudix_hydrolase"/>
</dbReference>
<organism evidence="4 5">
    <name type="scientific">Zymoseptoria tritici ST99CH_1A5</name>
    <dbReference type="NCBI Taxonomy" id="1276529"/>
    <lineage>
        <taxon>Eukaryota</taxon>
        <taxon>Fungi</taxon>
        <taxon>Dikarya</taxon>
        <taxon>Ascomycota</taxon>
        <taxon>Pezizomycotina</taxon>
        <taxon>Dothideomycetes</taxon>
        <taxon>Dothideomycetidae</taxon>
        <taxon>Mycosphaerellales</taxon>
        <taxon>Mycosphaerellaceae</taxon>
        <taxon>Zymoseptoria</taxon>
    </lineage>
</organism>
<dbReference type="InterPro" id="IPR015797">
    <property type="entry name" value="NUDIX_hydrolase-like_dom_sf"/>
</dbReference>
<feature type="domain" description="Nudix hydrolase" evidence="3">
    <location>
        <begin position="6"/>
        <end position="146"/>
    </location>
</feature>
<dbReference type="InterPro" id="IPR020084">
    <property type="entry name" value="NUDIX_hydrolase_CS"/>
</dbReference>
<dbReference type="SUPFAM" id="SSF55811">
    <property type="entry name" value="Nudix"/>
    <property type="match status" value="1"/>
</dbReference>
<sequence>MSTQQQVRVGIALFILHPSSTPSNPTFLLGRRKGSHGAGTYALPGGHLEFGEDPATCAAREAMEETGLEVVDIEFFTATNDYMPDEGKHYITLWMVGRRKDESVEAEVMEKDKCEGWEWCTWERFVGEAGQDVREVEGRRYFLPMRNLLRQRAGVIPSPR</sequence>
<dbReference type="EMBL" id="LT882685">
    <property type="protein sequence ID" value="SMY28598.1"/>
    <property type="molecule type" value="Genomic_DNA"/>
</dbReference>
<dbReference type="FunFam" id="3.90.79.10:FF:000060">
    <property type="entry name" value="Nudix hydrolase 1"/>
    <property type="match status" value="1"/>
</dbReference>
<proteinExistence type="inferred from homology"/>
<dbReference type="PROSITE" id="PS51462">
    <property type="entry name" value="NUDIX"/>
    <property type="match status" value="1"/>
</dbReference>
<evidence type="ECO:0000256" key="1">
    <source>
        <dbReference type="ARBA" id="ARBA00022801"/>
    </source>
</evidence>
<dbReference type="PANTHER" id="PTHR16099:SF5">
    <property type="entry name" value="NUCLEOTIDE TRIPHOSPHATE DIPHOSPHATASE NUDT15"/>
    <property type="match status" value="1"/>
</dbReference>
<evidence type="ECO:0000313" key="4">
    <source>
        <dbReference type="EMBL" id="SMY28598.1"/>
    </source>
</evidence>
<dbReference type="Pfam" id="PF00293">
    <property type="entry name" value="NUDIX"/>
    <property type="match status" value="1"/>
</dbReference>
<comment type="similarity">
    <text evidence="2">Belongs to the Nudix hydrolase family.</text>
</comment>
<dbReference type="CDD" id="cd04678">
    <property type="entry name" value="NUDIX_MTH2_Nudt15"/>
    <property type="match status" value="1"/>
</dbReference>
<dbReference type="Gene3D" id="3.90.79.10">
    <property type="entry name" value="Nucleoside Triphosphate Pyrophosphohydrolase"/>
    <property type="match status" value="1"/>
</dbReference>
<gene>
    <name evidence="4" type="ORF">ZT1A5_G10043</name>
</gene>
<evidence type="ECO:0000259" key="3">
    <source>
        <dbReference type="PROSITE" id="PS51462"/>
    </source>
</evidence>